<dbReference type="PROSITE" id="PS50077">
    <property type="entry name" value="HEAT_REPEAT"/>
    <property type="match status" value="1"/>
</dbReference>
<evidence type="ECO:0000256" key="3">
    <source>
        <dbReference type="ARBA" id="ARBA00022448"/>
    </source>
</evidence>
<dbReference type="Pfam" id="PF18808">
    <property type="entry name" value="Importin_rep_4"/>
    <property type="match status" value="1"/>
</dbReference>
<feature type="domain" description="IPO4/5-like TPR repeats" evidence="11">
    <location>
        <begin position="114"/>
        <end position="268"/>
    </location>
</feature>
<proteinExistence type="predicted"/>
<keyword evidence="6" id="KW-0653">Protein transport</keyword>
<reference evidence="12" key="1">
    <citation type="submission" date="2023-04" db="EMBL/GenBank/DDBJ databases">
        <title>Ambrosiozyma monospora NBRC 1965.</title>
        <authorList>
            <person name="Ichikawa N."/>
            <person name="Sato H."/>
            <person name="Tonouchi N."/>
        </authorList>
    </citation>
    <scope>NUCLEOTIDE SEQUENCE</scope>
    <source>
        <strain evidence="12">NBRC 1965</strain>
    </source>
</reference>
<gene>
    <name evidence="12" type="ORF">Amon01_000131400</name>
</gene>
<dbReference type="InterPro" id="IPR016024">
    <property type="entry name" value="ARM-type_fold"/>
</dbReference>
<keyword evidence="13" id="KW-1185">Reference proteome</keyword>
<dbReference type="Pfam" id="PF18829">
    <property type="entry name" value="Importin_rep_6"/>
    <property type="match status" value="1"/>
</dbReference>
<keyword evidence="4" id="KW-0963">Cytoplasm</keyword>
<dbReference type="InterPro" id="IPR040122">
    <property type="entry name" value="Importin_beta"/>
</dbReference>
<dbReference type="AlphaFoldDB" id="A0A9W6YSC0"/>
<comment type="caution">
    <text evidence="12">The sequence shown here is derived from an EMBL/GenBank/DDBJ whole genome shotgun (WGS) entry which is preliminary data.</text>
</comment>
<evidence type="ECO:0000256" key="2">
    <source>
        <dbReference type="ARBA" id="ARBA00004496"/>
    </source>
</evidence>
<dbReference type="Gene3D" id="6.10.140.1700">
    <property type="match status" value="1"/>
</dbReference>
<name>A0A9W6YSC0_AMBMO</name>
<keyword evidence="7" id="KW-0539">Nucleus</keyword>
<evidence type="ECO:0000313" key="12">
    <source>
        <dbReference type="EMBL" id="GMG20549.1"/>
    </source>
</evidence>
<organism evidence="12 13">
    <name type="scientific">Ambrosiozyma monospora</name>
    <name type="common">Yeast</name>
    <name type="synonym">Endomycopsis monosporus</name>
    <dbReference type="NCBI Taxonomy" id="43982"/>
    <lineage>
        <taxon>Eukaryota</taxon>
        <taxon>Fungi</taxon>
        <taxon>Dikarya</taxon>
        <taxon>Ascomycota</taxon>
        <taxon>Saccharomycotina</taxon>
        <taxon>Pichiomycetes</taxon>
        <taxon>Pichiales</taxon>
        <taxon>Pichiaceae</taxon>
        <taxon>Ambrosiozyma</taxon>
    </lineage>
</organism>
<protein>
    <submittedName>
        <fullName evidence="12">Unnamed protein product</fullName>
    </submittedName>
</protein>
<dbReference type="InterPro" id="IPR011989">
    <property type="entry name" value="ARM-like"/>
</dbReference>
<dbReference type="PANTHER" id="PTHR10527">
    <property type="entry name" value="IMPORTIN BETA"/>
    <property type="match status" value="1"/>
</dbReference>
<dbReference type="PROSITE" id="PS50176">
    <property type="entry name" value="ARM_REPEAT"/>
    <property type="match status" value="1"/>
</dbReference>
<dbReference type="Pfam" id="PF25780">
    <property type="entry name" value="TPR_IPO5"/>
    <property type="match status" value="1"/>
</dbReference>
<dbReference type="GO" id="GO:0005634">
    <property type="term" value="C:nucleus"/>
    <property type="evidence" value="ECO:0007669"/>
    <property type="project" value="UniProtKB-SubCell"/>
</dbReference>
<dbReference type="InterPro" id="IPR041389">
    <property type="entry name" value="Importin_rep_6"/>
</dbReference>
<sequence>MSSIPQEIQNALGQLLLGLSSTDNNIRRQAEISLNKEWTKKDNIDVLLVFLAYQSVSGANDGAKSFAAVLFRRFAMKSPTEQGYAVTARQIDYISDGAKQEIRNVLLQGFVSEQSNPVRHKLSDAIAEVAKDELFEWGDLLPTVFQAASNSDPSFRESAFRIISSAPEIISNQKLDDTFLKLFHSGFEDSSDDVRIAACTAFVAFFEQLPKAKWGILSQLLPNLLNSLPKLLEGGNESALASVLEKLIELVDMAPKMFKPMFPTIIQFCSEVAKRNEMESSARLEALELLTCFCESSPNMCKRESTYAPNIVLVTLQLMTEVCIDDDDCADWNNSDDLQDEESEEEFNAARQSLDRASLKLGGQTLAAPLFQYLPQMLQSQDWHERQAALMALSSATEGCRDVLISEIPKILDMILPSLQDPNPRVQYSCCNALGQISTDFADVIQRTAGDRVLPALISMLSTKNVPRVQAHAAAALVNFSEDATKEVLEPYLDELLTNLLTLLQSAPKRYVQEQVITTIAIVADAAGNKFNKYYDTLMPLLMDVLKSDVGEENRLLKAKSIECSTLIAVAVGTEKFQSTAHEMVTMLAHLQSTITGDDDPLKTYLEQGWNRICKLVGKDFVPYLPTVLPPLLEAAKATQDISVVDDEEVDELNMNEDYEVIKLSGKHIAVHTAVLDDKAAAIDLLKTYADSLGADFYPYVESISSEIVIPALDFYLHDGVRGVAALTMPSLLKCAIDATGSSTSNEAQRLWKEIADKVIHQIEAELVTSLLVAYYYCLTKCMDLMGPDALNPQQLTELAKSLNTNLSDSCDRIKEREKADDEYNEEIQEDEDDYSDEELLDELSKIITSVFKNNRARFLPAFQSLVPQIASFITDENTSLKLLGLSASSDLVEFTGPQSYQYKDLFMNPIGEALTASDAAIRQVASYTVGACAQYGGFEYGPFCLACLPSMIQMSNVPDARAEDNLLATENATAAIAKVLIAFNSQIPNYNEYVDSWFKMLPVLQDEEAAPFAYGFLSSLIQQNNPVVVGQIPQVLDHVVQALSFHSISGKSADQVVASVKQLLGTLPHDQAVALLNKYDTELQQVIQEYFS</sequence>
<dbReference type="InterPro" id="IPR058584">
    <property type="entry name" value="IMB1_TNPO1-like_TPR"/>
</dbReference>
<dbReference type="InterPro" id="IPR040928">
    <property type="entry name" value="Importin_rep_5"/>
</dbReference>
<evidence type="ECO:0000256" key="5">
    <source>
        <dbReference type="ARBA" id="ARBA00022737"/>
    </source>
</evidence>
<evidence type="ECO:0000256" key="7">
    <source>
        <dbReference type="ARBA" id="ARBA00023242"/>
    </source>
</evidence>
<dbReference type="InterPro" id="IPR057672">
    <property type="entry name" value="TPR_IPO4/5"/>
</dbReference>
<dbReference type="EMBL" id="BSXU01000397">
    <property type="protein sequence ID" value="GMG20549.1"/>
    <property type="molecule type" value="Genomic_DNA"/>
</dbReference>
<feature type="repeat" description="ARM" evidence="9">
    <location>
        <begin position="452"/>
        <end position="481"/>
    </location>
</feature>
<dbReference type="InterPro" id="IPR021133">
    <property type="entry name" value="HEAT_type_2"/>
</dbReference>
<evidence type="ECO:0000256" key="1">
    <source>
        <dbReference type="ARBA" id="ARBA00004123"/>
    </source>
</evidence>
<evidence type="ECO:0000259" key="11">
    <source>
        <dbReference type="Pfam" id="PF25780"/>
    </source>
</evidence>
<dbReference type="Pfam" id="PF18816">
    <property type="entry name" value="Importin_rep_5"/>
    <property type="match status" value="1"/>
</dbReference>
<dbReference type="SMART" id="SM00185">
    <property type="entry name" value="ARM"/>
    <property type="match status" value="2"/>
</dbReference>
<dbReference type="GO" id="GO:0006606">
    <property type="term" value="P:protein import into nucleus"/>
    <property type="evidence" value="ECO:0007669"/>
    <property type="project" value="InterPro"/>
</dbReference>
<evidence type="ECO:0000256" key="4">
    <source>
        <dbReference type="ARBA" id="ARBA00022490"/>
    </source>
</evidence>
<dbReference type="OrthoDB" id="543373at2759"/>
<evidence type="ECO:0000313" key="13">
    <source>
        <dbReference type="Proteomes" id="UP001165063"/>
    </source>
</evidence>
<keyword evidence="5" id="KW-0677">Repeat</keyword>
<accession>A0A9W6YSC0</accession>
<dbReference type="SUPFAM" id="SSF48371">
    <property type="entry name" value="ARM repeat"/>
    <property type="match status" value="1"/>
</dbReference>
<evidence type="ECO:0000259" key="10">
    <source>
        <dbReference type="Pfam" id="PF25574"/>
    </source>
</evidence>
<dbReference type="InterPro" id="IPR000225">
    <property type="entry name" value="Armadillo"/>
</dbReference>
<dbReference type="InterPro" id="IPR041653">
    <property type="entry name" value="Importin_rep_4"/>
</dbReference>
<comment type="subcellular location">
    <subcellularLocation>
        <location evidence="2">Cytoplasm</location>
    </subcellularLocation>
    <subcellularLocation>
        <location evidence="1">Nucleus</location>
    </subcellularLocation>
</comment>
<dbReference type="Pfam" id="PF25574">
    <property type="entry name" value="TPR_IMB1"/>
    <property type="match status" value="1"/>
</dbReference>
<feature type="repeat" description="HEAT" evidence="8">
    <location>
        <begin position="140"/>
        <end position="178"/>
    </location>
</feature>
<feature type="domain" description="Importin subunit beta-1/Transportin-1-like TPR repeats" evidence="10">
    <location>
        <begin position="465"/>
        <end position="641"/>
    </location>
</feature>
<evidence type="ECO:0000256" key="9">
    <source>
        <dbReference type="PROSITE-ProRule" id="PRU00259"/>
    </source>
</evidence>
<dbReference type="Proteomes" id="UP001165063">
    <property type="component" value="Unassembled WGS sequence"/>
</dbReference>
<evidence type="ECO:0000256" key="6">
    <source>
        <dbReference type="ARBA" id="ARBA00022927"/>
    </source>
</evidence>
<keyword evidence="3" id="KW-0813">Transport</keyword>
<dbReference type="Pfam" id="PF13513">
    <property type="entry name" value="HEAT_EZ"/>
    <property type="match status" value="1"/>
</dbReference>
<evidence type="ECO:0000256" key="8">
    <source>
        <dbReference type="PROSITE-ProRule" id="PRU00103"/>
    </source>
</evidence>
<dbReference type="Gene3D" id="1.25.10.10">
    <property type="entry name" value="Leucine-rich Repeat Variant"/>
    <property type="match status" value="1"/>
</dbReference>
<dbReference type="GO" id="GO:0005737">
    <property type="term" value="C:cytoplasm"/>
    <property type="evidence" value="ECO:0007669"/>
    <property type="project" value="UniProtKB-SubCell"/>
</dbReference>